<dbReference type="Proteomes" id="UP000766486">
    <property type="component" value="Unassembled WGS sequence"/>
</dbReference>
<name>A0ABY6TS44_BIOOC</name>
<comment type="caution">
    <text evidence="1">The sequence shown here is derived from an EMBL/GenBank/DDBJ whole genome shotgun (WGS) entry which is preliminary data.</text>
</comment>
<gene>
    <name evidence="1" type="ORF">CLO192961_LOCUS55312</name>
</gene>
<protein>
    <submittedName>
        <fullName evidence="1">Uncharacterized protein</fullName>
    </submittedName>
</protein>
<accession>A0ABY6TS44</accession>
<organism evidence="1 2">
    <name type="scientific">Bionectria ochroleuca</name>
    <name type="common">Gliocladium roseum</name>
    <dbReference type="NCBI Taxonomy" id="29856"/>
    <lineage>
        <taxon>Eukaryota</taxon>
        <taxon>Fungi</taxon>
        <taxon>Dikarya</taxon>
        <taxon>Ascomycota</taxon>
        <taxon>Pezizomycotina</taxon>
        <taxon>Sordariomycetes</taxon>
        <taxon>Hypocreomycetidae</taxon>
        <taxon>Hypocreales</taxon>
        <taxon>Bionectriaceae</taxon>
        <taxon>Clonostachys</taxon>
    </lineage>
</organism>
<proteinExistence type="predicted"/>
<evidence type="ECO:0000313" key="1">
    <source>
        <dbReference type="EMBL" id="VUC21460.1"/>
    </source>
</evidence>
<keyword evidence="2" id="KW-1185">Reference proteome</keyword>
<sequence length="194" mass="20774">MPCPNKKIPEPLREGLMECFEAVVALAPPEQRSQLVLRTEDIDIAAPASVISVVLNAIIDGTAGFTLESDAKVAYDCIAGFRIRVDFLEIGAGIIDQIHGIQPLGNGSVASLADLMLLRATTVIYRGDDGDIWDLQWLFSEVARSGVLLPPIGEEELQNLCRAGERCLGKCGLLFFAAILGEGNPVAASKLLDI</sequence>
<reference evidence="1 2" key="1">
    <citation type="submission" date="2019-06" db="EMBL/GenBank/DDBJ databases">
        <authorList>
            <person name="Broberg M."/>
        </authorList>
    </citation>
    <scope>NUCLEOTIDE SEQUENCE [LARGE SCALE GENOMIC DNA]</scope>
</reference>
<evidence type="ECO:0000313" key="2">
    <source>
        <dbReference type="Proteomes" id="UP000766486"/>
    </source>
</evidence>
<dbReference type="EMBL" id="CABFNS010000399">
    <property type="protein sequence ID" value="VUC21460.1"/>
    <property type="molecule type" value="Genomic_DNA"/>
</dbReference>